<accession>A0A7D5P8D9</accession>
<sequence length="98" mass="10406">MMQSSIGTELTYRIDDDQSASEAVLDAVAERAGVDVLDLSTPLYDAVDPEALDTFYRTSGDEGTPTRVSFAYCGYDVTVSGDGTVVLDEATDGDVRLG</sequence>
<dbReference type="Proteomes" id="UP000509346">
    <property type="component" value="Chromosome"/>
</dbReference>
<organism evidence="2 3">
    <name type="scientific">Halosimplex pelagicum</name>
    <dbReference type="NCBI Taxonomy" id="869886"/>
    <lineage>
        <taxon>Archaea</taxon>
        <taxon>Methanobacteriati</taxon>
        <taxon>Methanobacteriota</taxon>
        <taxon>Stenosarchaea group</taxon>
        <taxon>Halobacteria</taxon>
        <taxon>Halobacteriales</taxon>
        <taxon>Haloarculaceae</taxon>
        <taxon>Halosimplex</taxon>
    </lineage>
</organism>
<dbReference type="KEGG" id="hpel:HZS54_18165"/>
<evidence type="ECO:0000259" key="1">
    <source>
        <dbReference type="Pfam" id="PF18545"/>
    </source>
</evidence>
<dbReference type="AlphaFoldDB" id="A0A7D5P8D9"/>
<evidence type="ECO:0000313" key="2">
    <source>
        <dbReference type="EMBL" id="QLH83437.1"/>
    </source>
</evidence>
<dbReference type="InterPro" id="IPR040624">
    <property type="entry name" value="HalOD1"/>
</dbReference>
<protein>
    <recommendedName>
        <fullName evidence="1">Halobacterial output domain-containing protein</fullName>
    </recommendedName>
</protein>
<dbReference type="EMBL" id="CP058909">
    <property type="protein sequence ID" value="QLH83437.1"/>
    <property type="molecule type" value="Genomic_DNA"/>
</dbReference>
<gene>
    <name evidence="2" type="ORF">HZS54_18165</name>
</gene>
<dbReference type="OrthoDB" id="205616at2157"/>
<proteinExistence type="predicted"/>
<feature type="domain" description="Halobacterial output" evidence="1">
    <location>
        <begin position="16"/>
        <end position="87"/>
    </location>
</feature>
<name>A0A7D5P8D9_9EURY</name>
<dbReference type="GeneID" id="56084556"/>
<keyword evidence="3" id="KW-1185">Reference proteome</keyword>
<reference evidence="2 3" key="1">
    <citation type="submission" date="2020-07" db="EMBL/GenBank/DDBJ databases">
        <title>Halosimplex litoreum sp. nov. and Halosimplex rubrum sp. nov., isolated from different salt environments.</title>
        <authorList>
            <person name="Cui H."/>
        </authorList>
    </citation>
    <scope>NUCLEOTIDE SEQUENCE [LARGE SCALE GENOMIC DNA]</scope>
    <source>
        <strain evidence="2 3">R2</strain>
    </source>
</reference>
<dbReference type="Pfam" id="PF18545">
    <property type="entry name" value="HalOD1"/>
    <property type="match status" value="1"/>
</dbReference>
<dbReference type="RefSeq" id="WP_179918486.1">
    <property type="nucleotide sequence ID" value="NZ_CP058909.1"/>
</dbReference>
<evidence type="ECO:0000313" key="3">
    <source>
        <dbReference type="Proteomes" id="UP000509346"/>
    </source>
</evidence>